<reference evidence="2" key="1">
    <citation type="submission" date="2020-02" db="EMBL/GenBank/DDBJ databases">
        <authorList>
            <person name="Meier V. D."/>
        </authorList>
    </citation>
    <scope>NUCLEOTIDE SEQUENCE</scope>
    <source>
        <strain evidence="2">AVDCRST_MAG37</strain>
    </source>
</reference>
<dbReference type="AlphaFoldDB" id="A0A6J4QTU4"/>
<accession>A0A6J4QTU4</accession>
<feature type="region of interest" description="Disordered" evidence="1">
    <location>
        <begin position="1"/>
        <end position="31"/>
    </location>
</feature>
<sequence>QQGQEGRGALGPDERHRQGEEGQAQGPLRQV</sequence>
<name>A0A6J4QTU4_9ACTN</name>
<feature type="non-terminal residue" evidence="2">
    <location>
        <position position="31"/>
    </location>
</feature>
<feature type="non-terminal residue" evidence="2">
    <location>
        <position position="1"/>
    </location>
</feature>
<protein>
    <submittedName>
        <fullName evidence="2">Uncharacterized protein</fullName>
    </submittedName>
</protein>
<organism evidence="2">
    <name type="scientific">uncultured Rubrobacteraceae bacterium</name>
    <dbReference type="NCBI Taxonomy" id="349277"/>
    <lineage>
        <taxon>Bacteria</taxon>
        <taxon>Bacillati</taxon>
        <taxon>Actinomycetota</taxon>
        <taxon>Rubrobacteria</taxon>
        <taxon>Rubrobacterales</taxon>
        <taxon>Rubrobacteraceae</taxon>
        <taxon>environmental samples</taxon>
    </lineage>
</organism>
<dbReference type="EMBL" id="CADCVD010000143">
    <property type="protein sequence ID" value="CAA9454630.1"/>
    <property type="molecule type" value="Genomic_DNA"/>
</dbReference>
<proteinExistence type="predicted"/>
<evidence type="ECO:0000313" key="2">
    <source>
        <dbReference type="EMBL" id="CAA9454630.1"/>
    </source>
</evidence>
<evidence type="ECO:0000256" key="1">
    <source>
        <dbReference type="SAM" id="MobiDB-lite"/>
    </source>
</evidence>
<gene>
    <name evidence="2" type="ORF">AVDCRST_MAG37-2788</name>
</gene>